<feature type="compositionally biased region" description="Acidic residues" evidence="1">
    <location>
        <begin position="164"/>
        <end position="174"/>
    </location>
</feature>
<sequence length="174" mass="19097">MVPVFSISFRVSRYVFYNNSLPSGPVIASLMVTQENHGAFRGRLVMETFAFHIQAMMNAPYNYGNPIAGLALAASAVKRALTIWKGGFSSIKTRGNTESNSRNNENSFKDDPWGTVANKYYKHLVGFDDEKWKEIVLDSAQYLNAKKSKAQAQGSASTSVDGIVDGDDDIAMSP</sequence>
<dbReference type="AlphaFoldDB" id="A0A2H3ANJ8"/>
<reference evidence="3" key="1">
    <citation type="journal article" date="2017" name="Nat. Ecol. Evol.">
        <title>Genome expansion and lineage-specific genetic innovations in the forest pathogenic fungi Armillaria.</title>
        <authorList>
            <person name="Sipos G."/>
            <person name="Prasanna A.N."/>
            <person name="Walter M.C."/>
            <person name="O'Connor E."/>
            <person name="Balint B."/>
            <person name="Krizsan K."/>
            <person name="Kiss B."/>
            <person name="Hess J."/>
            <person name="Varga T."/>
            <person name="Slot J."/>
            <person name="Riley R."/>
            <person name="Boka B."/>
            <person name="Rigling D."/>
            <person name="Barry K."/>
            <person name="Lee J."/>
            <person name="Mihaltcheva S."/>
            <person name="LaButti K."/>
            <person name="Lipzen A."/>
            <person name="Waldron R."/>
            <person name="Moloney N.M."/>
            <person name="Sperisen C."/>
            <person name="Kredics L."/>
            <person name="Vagvoelgyi C."/>
            <person name="Patrignani A."/>
            <person name="Fitzpatrick D."/>
            <person name="Nagy I."/>
            <person name="Doyle S."/>
            <person name="Anderson J.B."/>
            <person name="Grigoriev I.V."/>
            <person name="Gueldener U."/>
            <person name="Muensterkoetter M."/>
            <person name="Nagy L.G."/>
        </authorList>
    </citation>
    <scope>NUCLEOTIDE SEQUENCE [LARGE SCALE GENOMIC DNA]</scope>
    <source>
        <strain evidence="3">28-4</strain>
    </source>
</reference>
<gene>
    <name evidence="2" type="ORF">ARMSODRAFT_804853</name>
</gene>
<evidence type="ECO:0000313" key="2">
    <source>
        <dbReference type="EMBL" id="PBK59260.1"/>
    </source>
</evidence>
<organism evidence="2 3">
    <name type="scientific">Armillaria solidipes</name>
    <dbReference type="NCBI Taxonomy" id="1076256"/>
    <lineage>
        <taxon>Eukaryota</taxon>
        <taxon>Fungi</taxon>
        <taxon>Dikarya</taxon>
        <taxon>Basidiomycota</taxon>
        <taxon>Agaricomycotina</taxon>
        <taxon>Agaricomycetes</taxon>
        <taxon>Agaricomycetidae</taxon>
        <taxon>Agaricales</taxon>
        <taxon>Marasmiineae</taxon>
        <taxon>Physalacriaceae</taxon>
        <taxon>Armillaria</taxon>
    </lineage>
</organism>
<protein>
    <submittedName>
        <fullName evidence="2">Uncharacterized protein</fullName>
    </submittedName>
</protein>
<feature type="compositionally biased region" description="Low complexity" evidence="1">
    <location>
        <begin position="150"/>
        <end position="163"/>
    </location>
</feature>
<feature type="region of interest" description="Disordered" evidence="1">
    <location>
        <begin position="148"/>
        <end position="174"/>
    </location>
</feature>
<keyword evidence="3" id="KW-1185">Reference proteome</keyword>
<dbReference type="Proteomes" id="UP000218334">
    <property type="component" value="Unassembled WGS sequence"/>
</dbReference>
<evidence type="ECO:0000313" key="3">
    <source>
        <dbReference type="Proteomes" id="UP000218334"/>
    </source>
</evidence>
<name>A0A2H3ANJ8_9AGAR</name>
<accession>A0A2H3ANJ8</accession>
<dbReference type="EMBL" id="KZ293508">
    <property type="protein sequence ID" value="PBK59260.1"/>
    <property type="molecule type" value="Genomic_DNA"/>
</dbReference>
<proteinExistence type="predicted"/>
<evidence type="ECO:0000256" key="1">
    <source>
        <dbReference type="SAM" id="MobiDB-lite"/>
    </source>
</evidence>